<organism evidence="6 7">
    <name type="scientific">Thermoplasma acidophilum (strain ATCC 25905 / DSM 1728 / JCM 9062 / NBRC 15155 / AMRC-C165)</name>
    <dbReference type="NCBI Taxonomy" id="273075"/>
    <lineage>
        <taxon>Archaea</taxon>
        <taxon>Methanobacteriati</taxon>
        <taxon>Thermoplasmatota</taxon>
        <taxon>Thermoplasmata</taxon>
        <taxon>Thermoplasmatales</taxon>
        <taxon>Thermoplasmataceae</taxon>
        <taxon>Thermoplasma</taxon>
    </lineage>
</organism>
<dbReference type="HOGENOM" id="CLU_039478_0_2_2"/>
<feature type="binding site" evidence="4">
    <location>
        <position position="146"/>
    </location>
    <ligand>
        <name>Mn(2+)</name>
        <dbReference type="ChEBI" id="CHEBI:29035"/>
        <label>1</label>
    </ligand>
</feature>
<evidence type="ECO:0000256" key="5">
    <source>
        <dbReference type="RuleBase" id="RU003684"/>
    </source>
</evidence>
<dbReference type="PANTHER" id="PTHR11358">
    <property type="entry name" value="ARGINASE/AGMATINASE"/>
    <property type="match status" value="1"/>
</dbReference>
<dbReference type="OrthoDB" id="7186at2157"/>
<dbReference type="EMBL" id="AL445066">
    <property type="protein sequence ID" value="CAC12186.1"/>
    <property type="molecule type" value="Genomic_DNA"/>
</dbReference>
<evidence type="ECO:0000256" key="1">
    <source>
        <dbReference type="ARBA" id="ARBA00009227"/>
    </source>
</evidence>
<dbReference type="GO" id="GO:0008783">
    <property type="term" value="F:agmatinase activity"/>
    <property type="evidence" value="ECO:0007669"/>
    <property type="project" value="TreeGrafter"/>
</dbReference>
<evidence type="ECO:0000256" key="4">
    <source>
        <dbReference type="PIRSR" id="PIRSR036979-1"/>
    </source>
</evidence>
<dbReference type="KEGG" id="tac:Ta1058"/>
<dbReference type="Gene3D" id="3.40.800.10">
    <property type="entry name" value="Ureohydrolase domain"/>
    <property type="match status" value="1"/>
</dbReference>
<evidence type="ECO:0000256" key="3">
    <source>
        <dbReference type="ARBA" id="ARBA00022801"/>
    </source>
</evidence>
<feature type="binding site" evidence="4">
    <location>
        <position position="122"/>
    </location>
    <ligand>
        <name>Mn(2+)</name>
        <dbReference type="ChEBI" id="CHEBI:29035"/>
        <label>1</label>
    </ligand>
</feature>
<keyword evidence="7" id="KW-1185">Reference proteome</keyword>
<dbReference type="InParanoid" id="Q9HJB2"/>
<name>Q9HJB2_THEAC</name>
<dbReference type="RefSeq" id="WP_010901469.1">
    <property type="nucleotide sequence ID" value="NC_002578.1"/>
</dbReference>
<evidence type="ECO:0000256" key="2">
    <source>
        <dbReference type="ARBA" id="ARBA00022723"/>
    </source>
</evidence>
<keyword evidence="2 4" id="KW-0479">Metal-binding</keyword>
<keyword evidence="4" id="KW-0464">Manganese</keyword>
<evidence type="ECO:0000313" key="6">
    <source>
        <dbReference type="EMBL" id="CAC12186.1"/>
    </source>
</evidence>
<comment type="cofactor">
    <cofactor evidence="4">
        <name>Mn(2+)</name>
        <dbReference type="ChEBI" id="CHEBI:29035"/>
    </cofactor>
    <text evidence="4">Binds 2 manganese ions per subunit.</text>
</comment>
<dbReference type="InterPro" id="IPR006035">
    <property type="entry name" value="Ureohydrolase"/>
</dbReference>
<dbReference type="PROSITE" id="PS01053">
    <property type="entry name" value="ARGINASE_1"/>
    <property type="match status" value="1"/>
</dbReference>
<dbReference type="Pfam" id="PF00491">
    <property type="entry name" value="Arginase"/>
    <property type="match status" value="1"/>
</dbReference>
<dbReference type="CDD" id="cd11593">
    <property type="entry name" value="Agmatinase-like_2"/>
    <property type="match status" value="1"/>
</dbReference>
<keyword evidence="3 5" id="KW-0378">Hydrolase</keyword>
<dbReference type="SUPFAM" id="SSF52768">
    <property type="entry name" value="Arginase/deacetylase"/>
    <property type="match status" value="1"/>
</dbReference>
<dbReference type="AlphaFoldDB" id="Q9HJB2"/>
<dbReference type="FunCoup" id="Q9HJB2">
    <property type="interactions" value="17"/>
</dbReference>
<feature type="binding site" evidence="4">
    <location>
        <position position="229"/>
    </location>
    <ligand>
        <name>Mn(2+)</name>
        <dbReference type="ChEBI" id="CHEBI:29035"/>
        <label>1</label>
    </ligand>
</feature>
<proteinExistence type="inferred from homology"/>
<evidence type="ECO:0000313" key="7">
    <source>
        <dbReference type="Proteomes" id="UP000001024"/>
    </source>
</evidence>
<feature type="binding site" evidence="4">
    <location>
        <position position="142"/>
    </location>
    <ligand>
        <name>Mn(2+)</name>
        <dbReference type="ChEBI" id="CHEBI:29035"/>
        <label>1</label>
    </ligand>
</feature>
<comment type="similarity">
    <text evidence="1">Belongs to the arginase family. Agmatinase subfamily.</text>
</comment>
<protein>
    <submittedName>
        <fullName evidence="6">Agmatinase related protein</fullName>
    </submittedName>
</protein>
<dbReference type="InterPro" id="IPR005925">
    <property type="entry name" value="Agmatinase-rel"/>
</dbReference>
<dbReference type="NCBIfam" id="TIGR01230">
    <property type="entry name" value="agmatinase"/>
    <property type="match status" value="1"/>
</dbReference>
<feature type="binding site" evidence="4">
    <location>
        <position position="227"/>
    </location>
    <ligand>
        <name>Mn(2+)</name>
        <dbReference type="ChEBI" id="CHEBI:29035"/>
        <label>1</label>
    </ligand>
</feature>
<dbReference type="GO" id="GO:0046872">
    <property type="term" value="F:metal ion binding"/>
    <property type="evidence" value="ECO:0007669"/>
    <property type="project" value="UniProtKB-KW"/>
</dbReference>
<dbReference type="InterPro" id="IPR023696">
    <property type="entry name" value="Ureohydrolase_dom_sf"/>
</dbReference>
<accession>Q9HJB2</accession>
<dbReference type="Proteomes" id="UP000001024">
    <property type="component" value="Chromosome"/>
</dbReference>
<dbReference type="GO" id="GO:0033389">
    <property type="term" value="P:putrescine biosynthetic process from arginine, via agmatine"/>
    <property type="evidence" value="ECO:0007669"/>
    <property type="project" value="TreeGrafter"/>
</dbReference>
<reference evidence="6 7" key="1">
    <citation type="journal article" date="2000" name="Nature">
        <title>The genome sequence of the thermoacidophilic scavenger Thermoplasma acidophilum.</title>
        <authorList>
            <person name="Ruepp A."/>
            <person name="Graml W."/>
            <person name="Santos-Martinez M.L."/>
            <person name="Koretke K.K."/>
            <person name="Volker C."/>
            <person name="Mewes H.W."/>
            <person name="Frishman D."/>
            <person name="Stocker S."/>
            <person name="Lupas A.N."/>
            <person name="Baumeister W."/>
        </authorList>
    </citation>
    <scope>NUCLEOTIDE SEQUENCE [LARGE SCALE GENOMIC DNA]</scope>
    <source>
        <strain evidence="7">ATCC 25905 / DSM 1728 / JCM 9062 / NBRC 15155 / AMRC-C165</strain>
    </source>
</reference>
<dbReference type="PROSITE" id="PS51409">
    <property type="entry name" value="ARGINASE_2"/>
    <property type="match status" value="1"/>
</dbReference>
<dbReference type="eggNOG" id="arCOG01700">
    <property type="taxonomic scope" value="Archaea"/>
</dbReference>
<dbReference type="EnsemblBacteria" id="CAC12186">
    <property type="protein sequence ID" value="CAC12186"/>
    <property type="gene ID" value="CAC12186"/>
</dbReference>
<dbReference type="PANTHER" id="PTHR11358:SF26">
    <property type="entry name" value="GUANIDINO ACID HYDROLASE, MITOCHONDRIAL"/>
    <property type="match status" value="1"/>
</dbReference>
<gene>
    <name evidence="6" type="ordered locus">Ta1058</name>
</gene>
<dbReference type="InterPro" id="IPR020855">
    <property type="entry name" value="Ureohydrolase_Mn_BS"/>
</dbReference>
<feature type="binding site" evidence="4">
    <location>
        <position position="144"/>
    </location>
    <ligand>
        <name>Mn(2+)</name>
        <dbReference type="ChEBI" id="CHEBI:29035"/>
        <label>1</label>
    </ligand>
</feature>
<sequence>MGDHGDAKDHASELKDIFSLKKIADAKYSYEDSDYVIFGVPFDNTSSYRRGSKYAPDSIRSAYVNLESFEFSYRFDLLRARISDLGDMEESEDVEYVVDQVDRVTKMVFSDGKIPIMLGGEHSITVGAVRNFPEDVHMVIVDAHSDFRDSYMGNKLNHACVTKRALEILGPNRITSIGTRSVSLEEYQDPDFEKVEFIPSFSVREYGIERFINDIERRPGRVYISIDMDGIDPAYAPAVGTPEPFGLTDYEVRRLVERLSYKAIGMDINEFSPLYDNGNTSMLAGKLIQVFIASREKYRIEHI</sequence>
<dbReference type="PaxDb" id="273075-Ta1058"/>
<dbReference type="STRING" id="273075.gene:9572278"/>
<dbReference type="PIRSF" id="PIRSF036979">
    <property type="entry name" value="Arginase"/>
    <property type="match status" value="1"/>
</dbReference>